<feature type="transmembrane region" description="Helical" evidence="1">
    <location>
        <begin position="221"/>
        <end position="239"/>
    </location>
</feature>
<dbReference type="EMBL" id="VITK01000006">
    <property type="protein sequence ID" value="TWA97255.1"/>
    <property type="molecule type" value="Genomic_DNA"/>
</dbReference>
<dbReference type="RefSeq" id="WP_145666080.1">
    <property type="nucleotide sequence ID" value="NZ_VITK01000006.1"/>
</dbReference>
<feature type="transmembrane region" description="Helical" evidence="1">
    <location>
        <begin position="23"/>
        <end position="46"/>
    </location>
</feature>
<feature type="transmembrane region" description="Helical" evidence="1">
    <location>
        <begin position="484"/>
        <end position="507"/>
    </location>
</feature>
<evidence type="ECO:0008006" key="4">
    <source>
        <dbReference type="Google" id="ProtNLM"/>
    </source>
</evidence>
<proteinExistence type="predicted"/>
<keyword evidence="3" id="KW-1185">Reference proteome</keyword>
<reference evidence="2 3" key="1">
    <citation type="submission" date="2019-06" db="EMBL/GenBank/DDBJ databases">
        <title>Genomic Encyclopedia of Type Strains, Phase IV (KMG-V): Genome sequencing to study the core and pangenomes of soil and plant-associated prokaryotes.</title>
        <authorList>
            <person name="Whitman W."/>
        </authorList>
    </citation>
    <scope>NUCLEOTIDE SEQUENCE [LARGE SCALE GENOMIC DNA]</scope>
    <source>
        <strain evidence="2 3">BR 510</strain>
    </source>
</reference>
<name>A0A560DJG6_9BRAD</name>
<evidence type="ECO:0000256" key="1">
    <source>
        <dbReference type="SAM" id="Phobius"/>
    </source>
</evidence>
<accession>A0A560DJG6</accession>
<evidence type="ECO:0000313" key="2">
    <source>
        <dbReference type="EMBL" id="TWA97255.1"/>
    </source>
</evidence>
<feature type="transmembrane region" description="Helical" evidence="1">
    <location>
        <begin position="81"/>
        <end position="106"/>
    </location>
</feature>
<sequence length="560" mass="61520">MNEARAGRPGLLPVWLGWVNSIAWFWIWVGAIGFVLMVHLAFLVTWPDHFIHEDSWAYLTQAEAILKGHYIEDVTKRPYGVAFFVVLLSKLFGPNILVFVIVQHLMSVGTALLVAAIVRFAGAPRFFALLAFCLAALHGRLVHYDNSVGAETISNFLVSLAAFIAAGAAFRNWPAFLAAAGMGLALGALMVCRSAAIGQAMVILLWLFVTLDARLLRRFGAVGLAVFVASAVYLTPAAVDAVIGKPRAGSESVAVMAFVVGYSGDFDHGVHLDRKAKARPYVEKMRAADTAKGWADTGEYQWPFGAVQGLKMPGDSDADIGQVVRDIFIETVTTPSTLYRHVTRHFFREMYFLLFDGNSVARRAPNPQGYEYFVKRDALPFFGSPTGFERGQLVRAYYKPWWPLPRFLPTADQLQNWLTQIMGRGYAPNSELVTFCCGVKVSTEYDDRPGPIRWLSAATLILALVLLIGGAASYVGLVRRPSRGLVAGGALMVLLALVSAAFPAFLIYGYNRYAYYVIPFLGGSSAILASLVFDAIRSYRTRAGDGGEDRKVRTARERMQ</sequence>
<feature type="transmembrane region" description="Helical" evidence="1">
    <location>
        <begin position="176"/>
        <end position="209"/>
    </location>
</feature>
<dbReference type="Proteomes" id="UP000319949">
    <property type="component" value="Unassembled WGS sequence"/>
</dbReference>
<dbReference type="OrthoDB" id="8184313at2"/>
<keyword evidence="1" id="KW-1133">Transmembrane helix</keyword>
<keyword evidence="1" id="KW-0812">Transmembrane</keyword>
<dbReference type="AlphaFoldDB" id="A0A560DJG6"/>
<comment type="caution">
    <text evidence="2">The sequence shown here is derived from an EMBL/GenBank/DDBJ whole genome shotgun (WGS) entry which is preliminary data.</text>
</comment>
<feature type="transmembrane region" description="Helical" evidence="1">
    <location>
        <begin position="112"/>
        <end position="137"/>
    </location>
</feature>
<feature type="transmembrane region" description="Helical" evidence="1">
    <location>
        <begin position="149"/>
        <end position="170"/>
    </location>
</feature>
<keyword evidence="1" id="KW-0472">Membrane</keyword>
<feature type="transmembrane region" description="Helical" evidence="1">
    <location>
        <begin position="513"/>
        <end position="533"/>
    </location>
</feature>
<evidence type="ECO:0000313" key="3">
    <source>
        <dbReference type="Proteomes" id="UP000319949"/>
    </source>
</evidence>
<organism evidence="2 3">
    <name type="scientific">Bradyrhizobium stylosanthis</name>
    <dbReference type="NCBI Taxonomy" id="1803665"/>
    <lineage>
        <taxon>Bacteria</taxon>
        <taxon>Pseudomonadati</taxon>
        <taxon>Pseudomonadota</taxon>
        <taxon>Alphaproteobacteria</taxon>
        <taxon>Hyphomicrobiales</taxon>
        <taxon>Nitrobacteraceae</taxon>
        <taxon>Bradyrhizobium</taxon>
    </lineage>
</organism>
<dbReference type="STRING" id="1803665.GCA_001641335_00962"/>
<feature type="transmembrane region" description="Helical" evidence="1">
    <location>
        <begin position="454"/>
        <end position="477"/>
    </location>
</feature>
<gene>
    <name evidence="2" type="ORF">FBZ96_106307</name>
</gene>
<protein>
    <recommendedName>
        <fullName evidence="4">Dolichyl-phosphate-mannose-protein mannosyltransferase</fullName>
    </recommendedName>
</protein>